<dbReference type="NCBIfam" id="NF008823">
    <property type="entry name" value="PRK11873.1"/>
    <property type="match status" value="1"/>
</dbReference>
<keyword evidence="1" id="KW-0808">Transferase</keyword>
<evidence type="ECO:0000313" key="11">
    <source>
        <dbReference type="Proteomes" id="UP001329915"/>
    </source>
</evidence>
<dbReference type="EMBL" id="CP121694">
    <property type="protein sequence ID" value="WRO21757.1"/>
    <property type="molecule type" value="Genomic_DNA"/>
</dbReference>
<dbReference type="GO" id="GO:0030791">
    <property type="term" value="F:arsenite methyltransferase activity"/>
    <property type="evidence" value="ECO:0007669"/>
    <property type="project" value="UniProtKB-EC"/>
</dbReference>
<organism evidence="10 11">
    <name type="scientific">Metallumcola ferriviriculae</name>
    <dbReference type="NCBI Taxonomy" id="3039180"/>
    <lineage>
        <taxon>Bacteria</taxon>
        <taxon>Bacillati</taxon>
        <taxon>Bacillota</taxon>
        <taxon>Clostridia</taxon>
        <taxon>Neomoorellales</taxon>
        <taxon>Desulfitibacteraceae</taxon>
        <taxon>Metallumcola</taxon>
    </lineage>
</organism>
<evidence type="ECO:0000259" key="9">
    <source>
        <dbReference type="Pfam" id="PF13847"/>
    </source>
</evidence>
<evidence type="ECO:0000256" key="7">
    <source>
        <dbReference type="ARBA" id="ARBA00047943"/>
    </source>
</evidence>
<dbReference type="AlphaFoldDB" id="A0AAU0UNK0"/>
<evidence type="ECO:0000256" key="4">
    <source>
        <dbReference type="ARBA" id="ARBA00034521"/>
    </source>
</evidence>
<comment type="catalytic activity">
    <reaction evidence="6">
        <text>arsenic triglutathione + [thioredoxin]-dithiol + S-adenosyl-L-methionine + 2 H2O = methylarsonous acid + [thioredoxin]-disulfide + 3 glutathione + S-adenosyl-L-homocysteine + H(+)</text>
        <dbReference type="Rhea" id="RHEA:69460"/>
        <dbReference type="Rhea" id="RHEA-COMP:10698"/>
        <dbReference type="Rhea" id="RHEA-COMP:10700"/>
        <dbReference type="ChEBI" id="CHEBI:15377"/>
        <dbReference type="ChEBI" id="CHEBI:15378"/>
        <dbReference type="ChEBI" id="CHEBI:17826"/>
        <dbReference type="ChEBI" id="CHEBI:29950"/>
        <dbReference type="ChEBI" id="CHEBI:50058"/>
        <dbReference type="ChEBI" id="CHEBI:57856"/>
        <dbReference type="ChEBI" id="CHEBI:57925"/>
        <dbReference type="ChEBI" id="CHEBI:59789"/>
        <dbReference type="ChEBI" id="CHEBI:183640"/>
        <dbReference type="EC" id="2.1.1.137"/>
    </reaction>
</comment>
<feature type="domain" description="Methyltransferase" evidence="9">
    <location>
        <begin position="79"/>
        <end position="225"/>
    </location>
</feature>
<evidence type="ECO:0000256" key="5">
    <source>
        <dbReference type="ARBA" id="ARBA00034545"/>
    </source>
</evidence>
<evidence type="ECO:0000313" key="10">
    <source>
        <dbReference type="EMBL" id="WRO21757.1"/>
    </source>
</evidence>
<comment type="catalytic activity">
    <reaction evidence="8">
        <text>arsenic triglutathione + 3 [thioredoxin]-dithiol + 3 S-adenosyl-L-methionine = trimethylarsine + 3 [thioredoxin]-disulfide + 3 glutathione + 3 S-adenosyl-L-homocysteine + 3 H(+)</text>
        <dbReference type="Rhea" id="RHEA:69432"/>
        <dbReference type="Rhea" id="RHEA-COMP:10698"/>
        <dbReference type="Rhea" id="RHEA-COMP:10700"/>
        <dbReference type="ChEBI" id="CHEBI:15378"/>
        <dbReference type="ChEBI" id="CHEBI:27130"/>
        <dbReference type="ChEBI" id="CHEBI:29950"/>
        <dbReference type="ChEBI" id="CHEBI:50058"/>
        <dbReference type="ChEBI" id="CHEBI:57856"/>
        <dbReference type="ChEBI" id="CHEBI:57925"/>
        <dbReference type="ChEBI" id="CHEBI:59789"/>
        <dbReference type="ChEBI" id="CHEBI:183640"/>
        <dbReference type="EC" id="2.1.1.137"/>
    </reaction>
</comment>
<dbReference type="RefSeq" id="WP_366924585.1">
    <property type="nucleotide sequence ID" value="NZ_CP121694.1"/>
</dbReference>
<dbReference type="Pfam" id="PF13847">
    <property type="entry name" value="Methyltransf_31"/>
    <property type="match status" value="1"/>
</dbReference>
<dbReference type="Proteomes" id="UP001329915">
    <property type="component" value="Chromosome"/>
</dbReference>
<evidence type="ECO:0000256" key="6">
    <source>
        <dbReference type="ARBA" id="ARBA00047941"/>
    </source>
</evidence>
<evidence type="ECO:0000256" key="3">
    <source>
        <dbReference type="ARBA" id="ARBA00034487"/>
    </source>
</evidence>
<dbReference type="PANTHER" id="PTHR43675">
    <property type="entry name" value="ARSENITE METHYLTRANSFERASE"/>
    <property type="match status" value="1"/>
</dbReference>
<keyword evidence="2" id="KW-0949">S-adenosyl-L-methionine</keyword>
<evidence type="ECO:0000256" key="1">
    <source>
        <dbReference type="ARBA" id="ARBA00022679"/>
    </source>
</evidence>
<dbReference type="PANTHER" id="PTHR43675:SF8">
    <property type="entry name" value="ARSENITE METHYLTRANSFERASE"/>
    <property type="match status" value="1"/>
</dbReference>
<dbReference type="InterPro" id="IPR025714">
    <property type="entry name" value="Methyltranfer_dom"/>
</dbReference>
<protein>
    <recommendedName>
        <fullName evidence="5">Arsenite methyltransferase</fullName>
        <ecNumber evidence="4">2.1.1.137</ecNumber>
    </recommendedName>
</protein>
<dbReference type="KEGG" id="dbc:MFMK1_001575"/>
<sequence>MTKSKEEIRDFIRKNYAEVAQKGSEGGCCAGGCSCSGAPADISETSIKIGYAEGDLANVPPEANMGLGCGNPIAIAALKEGEVVLDLGSGGGFDCFLARRQVGETGHVIGVDMTPDMIKLARKNAERSGYTNVEFRLGEIEHLPVADSSVDIIISNCVINLSLDKEQVFKEAFRVLKPGGRLSTSDVVATMQLPQNIKQDLALIASCIGGAEYVENIKAMLQKAGFCDIRMTRKENSGEIVKSWAPDKNIEDYVASYIIEATKEVSTVTSGEPCCNPSTLKGSCC</sequence>
<dbReference type="SUPFAM" id="SSF53335">
    <property type="entry name" value="S-adenosyl-L-methionine-dependent methyltransferases"/>
    <property type="match status" value="1"/>
</dbReference>
<name>A0AAU0UNK0_9FIRM</name>
<keyword evidence="11" id="KW-1185">Reference proteome</keyword>
<evidence type="ECO:0000256" key="8">
    <source>
        <dbReference type="ARBA" id="ARBA00048428"/>
    </source>
</evidence>
<proteinExistence type="inferred from homology"/>
<dbReference type="CDD" id="cd02440">
    <property type="entry name" value="AdoMet_MTases"/>
    <property type="match status" value="1"/>
</dbReference>
<comment type="similarity">
    <text evidence="3">Belongs to the methyltransferase superfamily. Arsenite methyltransferase family.</text>
</comment>
<comment type="catalytic activity">
    <reaction evidence="7">
        <text>arsenic triglutathione + 2 [thioredoxin]-dithiol + 2 S-adenosyl-L-methionine + H2O = dimethylarsinous acid + 2 [thioredoxin]-disulfide + 3 glutathione + 2 S-adenosyl-L-homocysteine + 2 H(+)</text>
        <dbReference type="Rhea" id="RHEA:69464"/>
        <dbReference type="Rhea" id="RHEA-COMP:10698"/>
        <dbReference type="Rhea" id="RHEA-COMP:10700"/>
        <dbReference type="ChEBI" id="CHEBI:15377"/>
        <dbReference type="ChEBI" id="CHEBI:15378"/>
        <dbReference type="ChEBI" id="CHEBI:23808"/>
        <dbReference type="ChEBI" id="CHEBI:29950"/>
        <dbReference type="ChEBI" id="CHEBI:50058"/>
        <dbReference type="ChEBI" id="CHEBI:57856"/>
        <dbReference type="ChEBI" id="CHEBI:57925"/>
        <dbReference type="ChEBI" id="CHEBI:59789"/>
        <dbReference type="ChEBI" id="CHEBI:183640"/>
        <dbReference type="EC" id="2.1.1.137"/>
    </reaction>
</comment>
<keyword evidence="10" id="KW-0489">Methyltransferase</keyword>
<accession>A0AAU0UNK0</accession>
<gene>
    <name evidence="10" type="ORF">MFMK1_001575</name>
</gene>
<dbReference type="Gene3D" id="3.40.50.150">
    <property type="entry name" value="Vaccinia Virus protein VP39"/>
    <property type="match status" value="1"/>
</dbReference>
<dbReference type="InterPro" id="IPR029063">
    <property type="entry name" value="SAM-dependent_MTases_sf"/>
</dbReference>
<evidence type="ECO:0000256" key="2">
    <source>
        <dbReference type="ARBA" id="ARBA00022691"/>
    </source>
</evidence>
<dbReference type="InterPro" id="IPR026669">
    <property type="entry name" value="Arsenite_MeTrfase-like"/>
</dbReference>
<dbReference type="EC" id="2.1.1.137" evidence="4"/>
<reference evidence="10 11" key="1">
    <citation type="submission" date="2023-04" db="EMBL/GenBank/DDBJ databases">
        <authorList>
            <person name="Hsu D."/>
        </authorList>
    </citation>
    <scope>NUCLEOTIDE SEQUENCE [LARGE SCALE GENOMIC DNA]</scope>
    <source>
        <strain evidence="10 11">MK1</strain>
    </source>
</reference>
<dbReference type="GO" id="GO:0032259">
    <property type="term" value="P:methylation"/>
    <property type="evidence" value="ECO:0007669"/>
    <property type="project" value="UniProtKB-KW"/>
</dbReference>